<evidence type="ECO:0000313" key="8">
    <source>
        <dbReference type="EMBL" id="TNL97349.1"/>
    </source>
</evidence>
<evidence type="ECO:0000256" key="6">
    <source>
        <dbReference type="SAM" id="Phobius"/>
    </source>
</evidence>
<feature type="transmembrane region" description="Helical" evidence="6">
    <location>
        <begin position="156"/>
        <end position="179"/>
    </location>
</feature>
<name>A0A5C4U529_9CORY</name>
<dbReference type="OrthoDB" id="3267562at2"/>
<dbReference type="GO" id="GO:0005886">
    <property type="term" value="C:plasma membrane"/>
    <property type="evidence" value="ECO:0007669"/>
    <property type="project" value="UniProtKB-SubCell"/>
</dbReference>
<feature type="domain" description="Type II secretion system protein GspF" evidence="7">
    <location>
        <begin position="49"/>
        <end position="171"/>
    </location>
</feature>
<sequence length="183" mass="19310">MILALVLLAAVCALPFISPARRLPLGQRTAKNPRDGPGKINSLEFADDLDLFALCLAAGLPLTHAVRAVADAAGSSTKAEWRRAGSLMALGIGADRAFADSESLTGFDELSRMLRRSSSSGSSLVQGLRQLAIRLREQASDDAVARAERAGVLISLPLTGCFLPAFLVLGLAPLLYSLFTHLP</sequence>
<reference evidence="8 9" key="1">
    <citation type="submission" date="2019-06" db="EMBL/GenBank/DDBJ databases">
        <authorList>
            <person name="Li J."/>
        </authorList>
    </citation>
    <scope>NUCLEOTIDE SEQUENCE [LARGE SCALE GENOMIC DNA]</scope>
    <source>
        <strain evidence="8 9">LMG 28165</strain>
    </source>
</reference>
<comment type="caution">
    <text evidence="8">The sequence shown here is derived from an EMBL/GenBank/DDBJ whole genome shotgun (WGS) entry which is preliminary data.</text>
</comment>
<dbReference type="RefSeq" id="WP_139465730.1">
    <property type="nucleotide sequence ID" value="NZ_VDHJ01000008.1"/>
</dbReference>
<evidence type="ECO:0000256" key="1">
    <source>
        <dbReference type="ARBA" id="ARBA00004651"/>
    </source>
</evidence>
<keyword evidence="2" id="KW-1003">Cell membrane</keyword>
<dbReference type="AlphaFoldDB" id="A0A5C4U529"/>
<dbReference type="Gene3D" id="1.20.81.30">
    <property type="entry name" value="Type II secretion system (T2SS), domain F"/>
    <property type="match status" value="1"/>
</dbReference>
<dbReference type="InterPro" id="IPR018076">
    <property type="entry name" value="T2SS_GspF_dom"/>
</dbReference>
<evidence type="ECO:0000256" key="5">
    <source>
        <dbReference type="ARBA" id="ARBA00023136"/>
    </source>
</evidence>
<dbReference type="EMBL" id="VDHJ01000008">
    <property type="protein sequence ID" value="TNL97349.1"/>
    <property type="molecule type" value="Genomic_DNA"/>
</dbReference>
<evidence type="ECO:0000259" key="7">
    <source>
        <dbReference type="Pfam" id="PF00482"/>
    </source>
</evidence>
<keyword evidence="4 6" id="KW-1133">Transmembrane helix</keyword>
<evidence type="ECO:0000256" key="2">
    <source>
        <dbReference type="ARBA" id="ARBA00022475"/>
    </source>
</evidence>
<organism evidence="8 9">
    <name type="scientific">Corynebacterium tapiri</name>
    <dbReference type="NCBI Taxonomy" id="1448266"/>
    <lineage>
        <taxon>Bacteria</taxon>
        <taxon>Bacillati</taxon>
        <taxon>Actinomycetota</taxon>
        <taxon>Actinomycetes</taxon>
        <taxon>Mycobacteriales</taxon>
        <taxon>Corynebacteriaceae</taxon>
        <taxon>Corynebacterium</taxon>
    </lineage>
</organism>
<evidence type="ECO:0000256" key="4">
    <source>
        <dbReference type="ARBA" id="ARBA00022989"/>
    </source>
</evidence>
<gene>
    <name evidence="8" type="ORF">FHE74_06675</name>
</gene>
<accession>A0A5C4U529</accession>
<dbReference type="InterPro" id="IPR042094">
    <property type="entry name" value="T2SS_GspF_sf"/>
</dbReference>
<dbReference type="PANTHER" id="PTHR35007">
    <property type="entry name" value="INTEGRAL MEMBRANE PROTEIN-RELATED"/>
    <property type="match status" value="1"/>
</dbReference>
<comment type="subcellular location">
    <subcellularLocation>
        <location evidence="1">Cell membrane</location>
        <topology evidence="1">Multi-pass membrane protein</topology>
    </subcellularLocation>
</comment>
<keyword evidence="9" id="KW-1185">Reference proteome</keyword>
<keyword evidence="3 6" id="KW-0812">Transmembrane</keyword>
<protein>
    <submittedName>
        <fullName evidence="8">Type II secretion system F family protein</fullName>
    </submittedName>
</protein>
<proteinExistence type="predicted"/>
<dbReference type="Proteomes" id="UP000312032">
    <property type="component" value="Unassembled WGS sequence"/>
</dbReference>
<evidence type="ECO:0000313" key="9">
    <source>
        <dbReference type="Proteomes" id="UP000312032"/>
    </source>
</evidence>
<keyword evidence="5 6" id="KW-0472">Membrane</keyword>
<evidence type="ECO:0000256" key="3">
    <source>
        <dbReference type="ARBA" id="ARBA00022692"/>
    </source>
</evidence>
<dbReference type="PANTHER" id="PTHR35007:SF3">
    <property type="entry name" value="POSSIBLE CONSERVED ALANINE RICH MEMBRANE PROTEIN"/>
    <property type="match status" value="1"/>
</dbReference>
<dbReference type="Pfam" id="PF00482">
    <property type="entry name" value="T2SSF"/>
    <property type="match status" value="1"/>
</dbReference>